<accession>A0AAV0WX36</accession>
<protein>
    <recommendedName>
        <fullName evidence="1">FP protein C-terminal domain-containing protein</fullName>
    </recommendedName>
</protein>
<name>A0AAV0WX36_9HEMI</name>
<evidence type="ECO:0000313" key="3">
    <source>
        <dbReference type="Proteomes" id="UP001160148"/>
    </source>
</evidence>
<evidence type="ECO:0000259" key="1">
    <source>
        <dbReference type="Pfam" id="PF25298"/>
    </source>
</evidence>
<dbReference type="EMBL" id="CARXXK010000003">
    <property type="protein sequence ID" value="CAI6360427.1"/>
    <property type="molecule type" value="Genomic_DNA"/>
</dbReference>
<dbReference type="InterPro" id="IPR057251">
    <property type="entry name" value="FP_C"/>
</dbReference>
<reference evidence="2 3" key="1">
    <citation type="submission" date="2023-01" db="EMBL/GenBank/DDBJ databases">
        <authorList>
            <person name="Whitehead M."/>
        </authorList>
    </citation>
    <scope>NUCLEOTIDE SEQUENCE [LARGE SCALE GENOMIC DNA]</scope>
</reference>
<dbReference type="Pfam" id="PF25298">
    <property type="entry name" value="Baculo_FP_2nd"/>
    <property type="match status" value="1"/>
</dbReference>
<dbReference type="Proteomes" id="UP001160148">
    <property type="component" value="Unassembled WGS sequence"/>
</dbReference>
<organism evidence="2 3">
    <name type="scientific">Macrosiphum euphorbiae</name>
    <name type="common">potato aphid</name>
    <dbReference type="NCBI Taxonomy" id="13131"/>
    <lineage>
        <taxon>Eukaryota</taxon>
        <taxon>Metazoa</taxon>
        <taxon>Ecdysozoa</taxon>
        <taxon>Arthropoda</taxon>
        <taxon>Hexapoda</taxon>
        <taxon>Insecta</taxon>
        <taxon>Pterygota</taxon>
        <taxon>Neoptera</taxon>
        <taxon>Paraneoptera</taxon>
        <taxon>Hemiptera</taxon>
        <taxon>Sternorrhyncha</taxon>
        <taxon>Aphidomorpha</taxon>
        <taxon>Aphidoidea</taxon>
        <taxon>Aphididae</taxon>
        <taxon>Macrosiphini</taxon>
        <taxon>Macrosiphum</taxon>
    </lineage>
</organism>
<proteinExistence type="predicted"/>
<gene>
    <name evidence="2" type="ORF">MEUPH1_LOCUS15730</name>
</gene>
<comment type="caution">
    <text evidence="2">The sequence shown here is derived from an EMBL/GenBank/DDBJ whole genome shotgun (WGS) entry which is preliminary data.</text>
</comment>
<sequence>MHDIASALHIDLNLFDIENAYPKPSNRNLEKPLIIVEFASRRKRDKFIKKRGKIEYKSNRIYINESLTAFNRKLFWESRMKGKELGYCFIWTIHGIIFCKKMNRATRYK</sequence>
<keyword evidence="3" id="KW-1185">Reference proteome</keyword>
<dbReference type="AlphaFoldDB" id="A0AAV0WX36"/>
<feature type="domain" description="FP protein C-terminal" evidence="1">
    <location>
        <begin position="68"/>
        <end position="103"/>
    </location>
</feature>
<evidence type="ECO:0000313" key="2">
    <source>
        <dbReference type="EMBL" id="CAI6360427.1"/>
    </source>
</evidence>